<dbReference type="EMBL" id="KN823176">
    <property type="protein sequence ID" value="KIO20385.1"/>
    <property type="molecule type" value="Genomic_DNA"/>
</dbReference>
<dbReference type="Gene3D" id="2.130.10.10">
    <property type="entry name" value="YVTN repeat-like/Quinoprotein amine dehydrogenase"/>
    <property type="match status" value="1"/>
</dbReference>
<evidence type="ECO:0000313" key="11">
    <source>
        <dbReference type="EMBL" id="KIO20385.1"/>
    </source>
</evidence>
<keyword evidence="6 8" id="KW-0810">Translation regulation</keyword>
<dbReference type="HOGENOM" id="CLU_013809_0_1_1"/>
<accession>A0A0C3PYL2</accession>
<evidence type="ECO:0000256" key="4">
    <source>
        <dbReference type="ARBA" id="ARBA00022574"/>
    </source>
</evidence>
<feature type="domain" description="Translation initiation factor beta propellor-like" evidence="10">
    <location>
        <begin position="212"/>
        <end position="405"/>
    </location>
</feature>
<keyword evidence="4" id="KW-0853">WD repeat</keyword>
<evidence type="ECO:0000256" key="5">
    <source>
        <dbReference type="ARBA" id="ARBA00022737"/>
    </source>
</evidence>
<dbReference type="GO" id="GO:0022627">
    <property type="term" value="C:cytosolic small ribosomal subunit"/>
    <property type="evidence" value="ECO:0007669"/>
    <property type="project" value="TreeGrafter"/>
</dbReference>
<dbReference type="PANTHER" id="PTHR13227:SF0">
    <property type="entry name" value="EUKARYOTIC TRANSLATION INITIATION FACTOR 2A"/>
    <property type="match status" value="1"/>
</dbReference>
<feature type="compositionally biased region" description="Polar residues" evidence="9">
    <location>
        <begin position="491"/>
        <end position="500"/>
    </location>
</feature>
<sequence>MATKEQYAFRAQKSLGLVGGAPDYNVLEGYPPPEATARTYKYTPDGKLFAVALPFCVRVSNAADLTTLCEIPVPNAVEIGVSPKGTYLSTWERYVKPADETTQHKNHRVWRVATGEEVISFVQKSMDNWDLQYTPTEEKAVKLVNAEVQVYLPSDWPKGIVDRLRLDGLSAIAPGPGQYPALAVFVAERKGAPASVKVYNLSALSASPTCSKTFFKADKCSIKWNNLGTQVLVLTSTDVDKSNKNYYGETNLYLLSAAGNFDCRVTLDKEGPIHDFGWSPNSKEFGVIYGFMPAKTVLFDQRVKVIHDFGIHPRNFIAFNPQGRLLALAGFGNLAGKVEIFDRRSLTKVCEIDAPNTSWCEWSPDGRFLLTATLSPRLRVDNGIKIWHCTGTLMHVHMVEELYQASWRPAPVESAPPFGNTLPPTPKPSASVEAYQAGKPTPTKPAGAYRPPGARGASTPSIFKRADEGGSLRTDSSSTPSRNGAQAGASPRSTPGNNGSPVPGAAPGQGLRGRVVPGAAPRHPPGWAPPENADKKKKQRNKKGKEGEDGSVNTIESPKPALRSGGSGVQTPAGSGTPRAGTPRAGTPAGGHPAGRSVPQALDLSAAKSTPSGSGDAPTPGTGTGEGLDPVQKKIRNLTKKLKAIDELKDKRNRGEKMEATQLKKIEGEVSIREELAKMQAQLT</sequence>
<dbReference type="InterPro" id="IPR013979">
    <property type="entry name" value="TIF_beta_prop-like"/>
</dbReference>
<evidence type="ECO:0000256" key="6">
    <source>
        <dbReference type="ARBA" id="ARBA00022845"/>
    </source>
</evidence>
<organism evidence="11 12">
    <name type="scientific">Tulasnella calospora MUT 4182</name>
    <dbReference type="NCBI Taxonomy" id="1051891"/>
    <lineage>
        <taxon>Eukaryota</taxon>
        <taxon>Fungi</taxon>
        <taxon>Dikarya</taxon>
        <taxon>Basidiomycota</taxon>
        <taxon>Agaricomycotina</taxon>
        <taxon>Agaricomycetes</taxon>
        <taxon>Cantharellales</taxon>
        <taxon>Tulasnellaceae</taxon>
        <taxon>Tulasnella</taxon>
    </lineage>
</organism>
<dbReference type="GO" id="GO:0003743">
    <property type="term" value="F:translation initiation factor activity"/>
    <property type="evidence" value="ECO:0007669"/>
    <property type="project" value="UniProtKB-UniRule"/>
</dbReference>
<feature type="compositionally biased region" description="Low complexity" evidence="9">
    <location>
        <begin position="576"/>
        <end position="587"/>
    </location>
</feature>
<dbReference type="PANTHER" id="PTHR13227">
    <property type="entry name" value="EUKARYOTIC TRANSLATION INITIATION FACTOR 2A"/>
    <property type="match status" value="1"/>
</dbReference>
<evidence type="ECO:0000256" key="3">
    <source>
        <dbReference type="ARBA" id="ARBA00022540"/>
    </source>
</evidence>
<comment type="function">
    <text evidence="8">Functions in the early steps of protein synthesis of a small number of specific mRNAs. Acts by directing the binding of methionyl-tRNAi to 40S ribosomal subunits. In contrast to the eIF-2 complex, it binds methionyl-tRNAi to 40S subunits in a codon-dependent manner, whereas the eIF-2 complex binds methionyl-tRNAi to 40S subunits in a GTP-dependent manner.</text>
</comment>
<keyword evidence="7 8" id="KW-0648">Protein biosynthesis</keyword>
<dbReference type="GO" id="GO:0003729">
    <property type="term" value="F:mRNA binding"/>
    <property type="evidence" value="ECO:0007669"/>
    <property type="project" value="TreeGrafter"/>
</dbReference>
<gene>
    <name evidence="11" type="ORF">M407DRAFT_29964</name>
</gene>
<feature type="region of interest" description="Disordered" evidence="9">
    <location>
        <begin position="414"/>
        <end position="636"/>
    </location>
</feature>
<keyword evidence="12" id="KW-1185">Reference proteome</keyword>
<dbReference type="OrthoDB" id="2194683at2759"/>
<dbReference type="PIRSF" id="PIRSF017222">
    <property type="entry name" value="eIF2A"/>
    <property type="match status" value="1"/>
</dbReference>
<keyword evidence="5" id="KW-0677">Repeat</keyword>
<comment type="similarity">
    <text evidence="1 8">Belongs to the WD repeat EIF2A family.</text>
</comment>
<protein>
    <recommendedName>
        <fullName evidence="2 8">Eukaryotic translation initiation factor 2A</fullName>
        <shortName evidence="8">eIF-2A</shortName>
    </recommendedName>
</protein>
<evidence type="ECO:0000256" key="2">
    <source>
        <dbReference type="ARBA" id="ARBA00013819"/>
    </source>
</evidence>
<dbReference type="AlphaFoldDB" id="A0A0C3PYL2"/>
<dbReference type="InterPro" id="IPR011387">
    <property type="entry name" value="TIF2A"/>
</dbReference>
<evidence type="ECO:0000256" key="9">
    <source>
        <dbReference type="SAM" id="MobiDB-lite"/>
    </source>
</evidence>
<dbReference type="Pfam" id="PF08662">
    <property type="entry name" value="eIF2A"/>
    <property type="match status" value="1"/>
</dbReference>
<name>A0A0C3PYL2_9AGAM</name>
<dbReference type="GO" id="GO:0043022">
    <property type="term" value="F:ribosome binding"/>
    <property type="evidence" value="ECO:0007669"/>
    <property type="project" value="UniProtKB-UniRule"/>
</dbReference>
<proteinExistence type="inferred from homology"/>
<dbReference type="Proteomes" id="UP000054248">
    <property type="component" value="Unassembled WGS sequence"/>
</dbReference>
<evidence type="ECO:0000256" key="8">
    <source>
        <dbReference type="PIRNR" id="PIRNR017222"/>
    </source>
</evidence>
<evidence type="ECO:0000256" key="7">
    <source>
        <dbReference type="ARBA" id="ARBA00022917"/>
    </source>
</evidence>
<dbReference type="SUPFAM" id="SSF82171">
    <property type="entry name" value="DPP6 N-terminal domain-like"/>
    <property type="match status" value="1"/>
</dbReference>
<dbReference type="InterPro" id="IPR015943">
    <property type="entry name" value="WD40/YVTN_repeat-like_dom_sf"/>
</dbReference>
<evidence type="ECO:0000313" key="12">
    <source>
        <dbReference type="Proteomes" id="UP000054248"/>
    </source>
</evidence>
<reference evidence="12" key="2">
    <citation type="submission" date="2015-01" db="EMBL/GenBank/DDBJ databases">
        <title>Evolutionary Origins and Diversification of the Mycorrhizal Mutualists.</title>
        <authorList>
            <consortium name="DOE Joint Genome Institute"/>
            <consortium name="Mycorrhizal Genomics Consortium"/>
            <person name="Kohler A."/>
            <person name="Kuo A."/>
            <person name="Nagy L.G."/>
            <person name="Floudas D."/>
            <person name="Copeland A."/>
            <person name="Barry K.W."/>
            <person name="Cichocki N."/>
            <person name="Veneault-Fourrey C."/>
            <person name="LaButti K."/>
            <person name="Lindquist E.A."/>
            <person name="Lipzen A."/>
            <person name="Lundell T."/>
            <person name="Morin E."/>
            <person name="Murat C."/>
            <person name="Riley R."/>
            <person name="Ohm R."/>
            <person name="Sun H."/>
            <person name="Tunlid A."/>
            <person name="Henrissat B."/>
            <person name="Grigoriev I.V."/>
            <person name="Hibbett D.S."/>
            <person name="Martin F."/>
        </authorList>
    </citation>
    <scope>NUCLEOTIDE SEQUENCE [LARGE SCALE GENOMIC DNA]</scope>
    <source>
        <strain evidence="12">MUT 4182</strain>
    </source>
</reference>
<reference evidence="11 12" key="1">
    <citation type="submission" date="2014-04" db="EMBL/GenBank/DDBJ databases">
        <authorList>
            <consortium name="DOE Joint Genome Institute"/>
            <person name="Kuo A."/>
            <person name="Girlanda M."/>
            <person name="Perotto S."/>
            <person name="Kohler A."/>
            <person name="Nagy L.G."/>
            <person name="Floudas D."/>
            <person name="Copeland A."/>
            <person name="Barry K.W."/>
            <person name="Cichocki N."/>
            <person name="Veneault-Fourrey C."/>
            <person name="LaButti K."/>
            <person name="Lindquist E.A."/>
            <person name="Lipzen A."/>
            <person name="Lundell T."/>
            <person name="Morin E."/>
            <person name="Murat C."/>
            <person name="Sun H."/>
            <person name="Tunlid A."/>
            <person name="Henrissat B."/>
            <person name="Grigoriev I.V."/>
            <person name="Hibbett D.S."/>
            <person name="Martin F."/>
            <person name="Nordberg H.P."/>
            <person name="Cantor M.N."/>
            <person name="Hua S.X."/>
        </authorList>
    </citation>
    <scope>NUCLEOTIDE SEQUENCE [LARGE SCALE GENOMIC DNA]</scope>
    <source>
        <strain evidence="11 12">MUT 4182</strain>
    </source>
</reference>
<dbReference type="STRING" id="1051891.A0A0C3PYL2"/>
<keyword evidence="3 8" id="KW-0396">Initiation factor</keyword>
<evidence type="ECO:0000256" key="1">
    <source>
        <dbReference type="ARBA" id="ARBA00009573"/>
    </source>
</evidence>
<feature type="compositionally biased region" description="Low complexity" evidence="9">
    <location>
        <begin position="445"/>
        <end position="457"/>
    </location>
</feature>
<dbReference type="FunFam" id="2.130.10.10:FF:000599">
    <property type="entry name" value="Eukaryotic translation initiation factor 2A"/>
    <property type="match status" value="1"/>
</dbReference>
<dbReference type="GO" id="GO:0006417">
    <property type="term" value="P:regulation of translation"/>
    <property type="evidence" value="ECO:0007669"/>
    <property type="project" value="UniProtKB-KW"/>
</dbReference>
<dbReference type="GO" id="GO:0000049">
    <property type="term" value="F:tRNA binding"/>
    <property type="evidence" value="ECO:0007669"/>
    <property type="project" value="UniProtKB-UniRule"/>
</dbReference>
<evidence type="ECO:0000259" key="10">
    <source>
        <dbReference type="Pfam" id="PF08662"/>
    </source>
</evidence>
<feature type="compositionally biased region" description="Polar residues" evidence="9">
    <location>
        <begin position="473"/>
        <end position="484"/>
    </location>
</feature>